<dbReference type="PRINTS" id="PR00834">
    <property type="entry name" value="PROTEASES2C"/>
</dbReference>
<dbReference type="Gene3D" id="2.40.10.120">
    <property type="match status" value="1"/>
</dbReference>
<name>A0ABW3HUU2_9BACL</name>
<organism evidence="4 5">
    <name type="scientific">Paenibacillus chungangensis</name>
    <dbReference type="NCBI Taxonomy" id="696535"/>
    <lineage>
        <taxon>Bacteria</taxon>
        <taxon>Bacillati</taxon>
        <taxon>Bacillota</taxon>
        <taxon>Bacilli</taxon>
        <taxon>Bacillales</taxon>
        <taxon>Paenibacillaceae</taxon>
        <taxon>Paenibacillus</taxon>
    </lineage>
</organism>
<dbReference type="PANTHER" id="PTHR22939">
    <property type="entry name" value="SERINE PROTEASE FAMILY S1C HTRA-RELATED"/>
    <property type="match status" value="1"/>
</dbReference>
<evidence type="ECO:0000313" key="4">
    <source>
        <dbReference type="EMBL" id="MFD0961260.1"/>
    </source>
</evidence>
<dbReference type="RefSeq" id="WP_377566640.1">
    <property type="nucleotide sequence ID" value="NZ_JBHTJZ010000033.1"/>
</dbReference>
<evidence type="ECO:0000256" key="1">
    <source>
        <dbReference type="ARBA" id="ARBA00022825"/>
    </source>
</evidence>
<evidence type="ECO:0000256" key="2">
    <source>
        <dbReference type="SAM" id="SignalP"/>
    </source>
</evidence>
<feature type="signal peptide" evidence="2">
    <location>
        <begin position="1"/>
        <end position="32"/>
    </location>
</feature>
<dbReference type="Proteomes" id="UP001596989">
    <property type="component" value="Unassembled WGS sequence"/>
</dbReference>
<dbReference type="InterPro" id="IPR001940">
    <property type="entry name" value="Peptidase_S1C"/>
</dbReference>
<accession>A0ABW3HUU2</accession>
<dbReference type="SUPFAM" id="SSF55383">
    <property type="entry name" value="Copper amine oxidase, domain N"/>
    <property type="match status" value="1"/>
</dbReference>
<evidence type="ECO:0000259" key="3">
    <source>
        <dbReference type="Pfam" id="PF07833"/>
    </source>
</evidence>
<dbReference type="EMBL" id="JBHTJZ010000033">
    <property type="protein sequence ID" value="MFD0961260.1"/>
    <property type="molecule type" value="Genomic_DNA"/>
</dbReference>
<dbReference type="Gene3D" id="3.30.457.10">
    <property type="entry name" value="Copper amine oxidase-like, N-terminal domain"/>
    <property type="match status" value="1"/>
</dbReference>
<keyword evidence="1" id="KW-0645">Protease</keyword>
<keyword evidence="5" id="KW-1185">Reference proteome</keyword>
<dbReference type="InterPro" id="IPR012854">
    <property type="entry name" value="Cu_amine_oxidase-like_N"/>
</dbReference>
<dbReference type="SUPFAM" id="SSF50494">
    <property type="entry name" value="Trypsin-like serine proteases"/>
    <property type="match status" value="1"/>
</dbReference>
<keyword evidence="2" id="KW-0732">Signal</keyword>
<evidence type="ECO:0000313" key="5">
    <source>
        <dbReference type="Proteomes" id="UP001596989"/>
    </source>
</evidence>
<keyword evidence="1" id="KW-0720">Serine protease</keyword>
<dbReference type="PANTHER" id="PTHR22939:SF129">
    <property type="entry name" value="SERINE PROTEASE HTRA2, MITOCHONDRIAL"/>
    <property type="match status" value="1"/>
</dbReference>
<protein>
    <submittedName>
        <fullName evidence="4">Trypsin-like peptidase domain-containing protein</fullName>
    </submittedName>
</protein>
<dbReference type="Pfam" id="PF07833">
    <property type="entry name" value="Cu_amine_oxidN1"/>
    <property type="match status" value="1"/>
</dbReference>
<comment type="caution">
    <text evidence="4">The sequence shown here is derived from an EMBL/GenBank/DDBJ whole genome shotgun (WGS) entry which is preliminary data.</text>
</comment>
<dbReference type="Pfam" id="PF13365">
    <property type="entry name" value="Trypsin_2"/>
    <property type="match status" value="1"/>
</dbReference>
<gene>
    <name evidence="4" type="ORF">ACFQ2I_18070</name>
</gene>
<keyword evidence="1" id="KW-0378">Hydrolase</keyword>
<dbReference type="InterPro" id="IPR036582">
    <property type="entry name" value="Mao_N_sf"/>
</dbReference>
<dbReference type="InterPro" id="IPR009003">
    <property type="entry name" value="Peptidase_S1_PA"/>
</dbReference>
<reference evidence="5" key="1">
    <citation type="journal article" date="2019" name="Int. J. Syst. Evol. Microbiol.">
        <title>The Global Catalogue of Microorganisms (GCM) 10K type strain sequencing project: providing services to taxonomists for standard genome sequencing and annotation.</title>
        <authorList>
            <consortium name="The Broad Institute Genomics Platform"/>
            <consortium name="The Broad Institute Genome Sequencing Center for Infectious Disease"/>
            <person name="Wu L."/>
            <person name="Ma J."/>
        </authorList>
    </citation>
    <scope>NUCLEOTIDE SEQUENCE [LARGE SCALE GENOMIC DNA]</scope>
    <source>
        <strain evidence="5">CCUG 59129</strain>
    </source>
</reference>
<feature type="chain" id="PRO_5046007802" evidence="2">
    <location>
        <begin position="33"/>
        <end position="515"/>
    </location>
</feature>
<sequence length="515" mass="57167">MNKKWYKALVLPTLAAGLILAPVGNGASAVYAASTSAVQQEKEIGLIFNGEIMPLTTPIYKVNGATMAPLQELAEALEATVIAEAKTGIIIIRSDYTTISLEIGSKDALVNGKTVSMGAEADLRHDVVYVPIRFLAETLEATVEWNAEQHAVEVKTWDYVSDEEYEEWLEEQEELPQLEMLTPSDIVDRYDESVVMITTNNGLGSGIVIGEDLVLTNYHVIEDATSANVHTIYYDDVQVKGVVTWSQYSDLAIIQTEEPLDVTIVEISDDYYASKGDPVVAIGSPLGVQNTVSEGIISNMTYEYGVRYIQMNAPIDSGSSGGALFNAYGQLIGINSFAVMETSADLNFAISAYYAADLLDSMTEEELENAAFLPPSLPDSLAGASMKEIEDLLEAEFGTVMTSGGETELTKWKAEKDHEGWLVITAQMDPRFYMYYGVSTADEWRMWAIQLGHELHRMLPDDKIQVRIQFQRDYPFKPRGLASDEVKPNGDGKWRVQYDIIDMQLMDQMYMETRF</sequence>
<proteinExistence type="predicted"/>
<feature type="domain" description="Copper amine oxidase-like N-terminal" evidence="3">
    <location>
        <begin position="48"/>
        <end position="153"/>
    </location>
</feature>